<reference evidence="1 2" key="1">
    <citation type="journal article" date="2014" name="BMC Genomics">
        <title>Genome sequencing of four Aureobasidium pullulans varieties: biotechnological potential, stress tolerance, and description of new species.</title>
        <authorList>
            <person name="Gostin Ar C."/>
            <person name="Ohm R.A."/>
            <person name="Kogej T."/>
            <person name="Sonjak S."/>
            <person name="Turk M."/>
            <person name="Zajc J."/>
            <person name="Zalar P."/>
            <person name="Grube M."/>
            <person name="Sun H."/>
            <person name="Han J."/>
            <person name="Sharma A."/>
            <person name="Chiniquy J."/>
            <person name="Ngan C.Y."/>
            <person name="Lipzen A."/>
            <person name="Barry K."/>
            <person name="Grigoriev I.V."/>
            <person name="Gunde-Cimerman N."/>
        </authorList>
    </citation>
    <scope>NUCLEOTIDE SEQUENCE [LARGE SCALE GENOMIC DNA]</scope>
    <source>
        <strain evidence="1 2">CBS 110374</strain>
    </source>
</reference>
<dbReference type="HOGENOM" id="CLU_1315156_0_0_1"/>
<dbReference type="RefSeq" id="XP_040878956.1">
    <property type="nucleotide sequence ID" value="XM_041024838.1"/>
</dbReference>
<organism evidence="1 2">
    <name type="scientific">Aureobasidium melanogenum (strain CBS 110374)</name>
    <name type="common">Aureobasidium pullulans var. melanogenum</name>
    <dbReference type="NCBI Taxonomy" id="1043003"/>
    <lineage>
        <taxon>Eukaryota</taxon>
        <taxon>Fungi</taxon>
        <taxon>Dikarya</taxon>
        <taxon>Ascomycota</taxon>
        <taxon>Pezizomycotina</taxon>
        <taxon>Dothideomycetes</taxon>
        <taxon>Dothideomycetidae</taxon>
        <taxon>Dothideales</taxon>
        <taxon>Saccotheciaceae</taxon>
        <taxon>Aureobasidium</taxon>
    </lineage>
</organism>
<proteinExistence type="predicted"/>
<evidence type="ECO:0000313" key="2">
    <source>
        <dbReference type="Proteomes" id="UP000030672"/>
    </source>
</evidence>
<gene>
    <name evidence="1" type="ORF">M437DRAFT_66879</name>
</gene>
<dbReference type="GeneID" id="63918211"/>
<keyword evidence="2" id="KW-1185">Reference proteome</keyword>
<sequence length="209" mass="23918">MADVAAHIRLLGFPASSELLKGYDEDKDNYNVCPSRYPDDFRYLLRAVNKLRTCQEAFGIPSHKLHVAVKYDLPTRPMKNHLLRQVYGDILARQGFGRIRTIRVLVTSKARSVAALNLECTKIRLIMESSIEVHLDKVKVLEQDGSESTARIARRRKLGNQCRVIMLTIMSAIREHHKMIIDQVTQLWQGADEFDGYCLGEFFALAEAW</sequence>
<dbReference type="Proteomes" id="UP000030672">
    <property type="component" value="Unassembled WGS sequence"/>
</dbReference>
<dbReference type="AlphaFoldDB" id="A0A074VN21"/>
<evidence type="ECO:0000313" key="1">
    <source>
        <dbReference type="EMBL" id="KEQ61933.1"/>
    </source>
</evidence>
<name>A0A074VN21_AURM1</name>
<protein>
    <submittedName>
        <fullName evidence="1">Uncharacterized protein</fullName>
    </submittedName>
</protein>
<dbReference type="EMBL" id="KL584836">
    <property type="protein sequence ID" value="KEQ61933.1"/>
    <property type="molecule type" value="Genomic_DNA"/>
</dbReference>
<accession>A0A074VN21</accession>